<gene>
    <name evidence="2" type="ORF">BMAGN_1385</name>
</gene>
<dbReference type="EMBL" id="JGZB01000011">
    <property type="protein sequence ID" value="KFI67171.1"/>
    <property type="molecule type" value="Genomic_DNA"/>
</dbReference>
<dbReference type="InterPro" id="IPR000600">
    <property type="entry name" value="ROK"/>
</dbReference>
<evidence type="ECO:0000256" key="1">
    <source>
        <dbReference type="ARBA" id="ARBA00006479"/>
    </source>
</evidence>
<dbReference type="eggNOG" id="COG1940">
    <property type="taxonomic scope" value="Bacteria"/>
</dbReference>
<dbReference type="SUPFAM" id="SSF53067">
    <property type="entry name" value="Actin-like ATPase domain"/>
    <property type="match status" value="1"/>
</dbReference>
<dbReference type="InterPro" id="IPR043129">
    <property type="entry name" value="ATPase_NBD"/>
</dbReference>
<proteinExistence type="inferred from homology"/>
<evidence type="ECO:0000313" key="3">
    <source>
        <dbReference type="Proteomes" id="UP000029052"/>
    </source>
</evidence>
<comment type="caution">
    <text evidence="2">The sequence shown here is derived from an EMBL/GenBank/DDBJ whole genome shotgun (WGS) entry which is preliminary data.</text>
</comment>
<reference evidence="2 3" key="1">
    <citation type="submission" date="2014-03" db="EMBL/GenBank/DDBJ databases">
        <title>Genomics of Bifidobacteria.</title>
        <authorList>
            <person name="Ventura M."/>
            <person name="Milani C."/>
            <person name="Lugli G.A."/>
        </authorList>
    </citation>
    <scope>NUCLEOTIDE SEQUENCE [LARGE SCALE GENOMIC DNA]</scope>
    <source>
        <strain evidence="2 3">LMG 11591</strain>
    </source>
</reference>
<accession>A0A087B821</accession>
<comment type="similarity">
    <text evidence="1">Belongs to the ROK (NagC/XylR) family.</text>
</comment>
<keyword evidence="3" id="KW-1185">Reference proteome</keyword>
<sequence>MARCSLTARFAVAVFNVVVTVDPQAVLIGGSVSCEPALIPMIEDELNKNENWKDFKTDIKRCRYSANAGLIGAYYAWTTEAVAR</sequence>
<dbReference type="Gene3D" id="3.30.420.40">
    <property type="match status" value="1"/>
</dbReference>
<dbReference type="Pfam" id="PF00480">
    <property type="entry name" value="ROK"/>
    <property type="match status" value="1"/>
</dbReference>
<dbReference type="Proteomes" id="UP000029052">
    <property type="component" value="Unassembled WGS sequence"/>
</dbReference>
<protein>
    <submittedName>
        <fullName evidence="2">Transcriptional regulator</fullName>
    </submittedName>
</protein>
<dbReference type="STRING" id="1692.BMAGN_1385"/>
<name>A0A087B821_9BIFI</name>
<evidence type="ECO:0000313" key="2">
    <source>
        <dbReference type="EMBL" id="KFI67171.1"/>
    </source>
</evidence>
<dbReference type="AlphaFoldDB" id="A0A087B821"/>
<dbReference type="PROSITE" id="PS51257">
    <property type="entry name" value="PROKAR_LIPOPROTEIN"/>
    <property type="match status" value="1"/>
</dbReference>
<organism evidence="2 3">
    <name type="scientific">Bifidobacterium magnum</name>
    <dbReference type="NCBI Taxonomy" id="1692"/>
    <lineage>
        <taxon>Bacteria</taxon>
        <taxon>Bacillati</taxon>
        <taxon>Actinomycetota</taxon>
        <taxon>Actinomycetes</taxon>
        <taxon>Bifidobacteriales</taxon>
        <taxon>Bifidobacteriaceae</taxon>
        <taxon>Bifidobacterium</taxon>
    </lineage>
</organism>